<dbReference type="EMBL" id="BGZK01000414">
    <property type="protein sequence ID" value="GBP42243.1"/>
    <property type="molecule type" value="Genomic_DNA"/>
</dbReference>
<proteinExistence type="predicted"/>
<gene>
    <name evidence="2" type="ORF">EVAR_29841_1</name>
</gene>
<reference evidence="2 3" key="1">
    <citation type="journal article" date="2019" name="Commun. Biol.">
        <title>The bagworm genome reveals a unique fibroin gene that provides high tensile strength.</title>
        <authorList>
            <person name="Kono N."/>
            <person name="Nakamura H."/>
            <person name="Ohtoshi R."/>
            <person name="Tomita M."/>
            <person name="Numata K."/>
            <person name="Arakawa K."/>
        </authorList>
    </citation>
    <scope>NUCLEOTIDE SEQUENCE [LARGE SCALE GENOMIC DNA]</scope>
</reference>
<dbReference type="AlphaFoldDB" id="A0A4C1VU53"/>
<evidence type="ECO:0000313" key="2">
    <source>
        <dbReference type="EMBL" id="GBP42243.1"/>
    </source>
</evidence>
<dbReference type="OrthoDB" id="2668416at2759"/>
<dbReference type="Proteomes" id="UP000299102">
    <property type="component" value="Unassembled WGS sequence"/>
</dbReference>
<comment type="caution">
    <text evidence="2">The sequence shown here is derived from an EMBL/GenBank/DDBJ whole genome shotgun (WGS) entry which is preliminary data.</text>
</comment>
<protein>
    <submittedName>
        <fullName evidence="2">Uncharacterized protein</fullName>
    </submittedName>
</protein>
<organism evidence="2 3">
    <name type="scientific">Eumeta variegata</name>
    <name type="common">Bagworm moth</name>
    <name type="synonym">Eumeta japonica</name>
    <dbReference type="NCBI Taxonomy" id="151549"/>
    <lineage>
        <taxon>Eukaryota</taxon>
        <taxon>Metazoa</taxon>
        <taxon>Ecdysozoa</taxon>
        <taxon>Arthropoda</taxon>
        <taxon>Hexapoda</taxon>
        <taxon>Insecta</taxon>
        <taxon>Pterygota</taxon>
        <taxon>Neoptera</taxon>
        <taxon>Endopterygota</taxon>
        <taxon>Lepidoptera</taxon>
        <taxon>Glossata</taxon>
        <taxon>Ditrysia</taxon>
        <taxon>Tineoidea</taxon>
        <taxon>Psychidae</taxon>
        <taxon>Oiketicinae</taxon>
        <taxon>Eumeta</taxon>
    </lineage>
</organism>
<feature type="region of interest" description="Disordered" evidence="1">
    <location>
        <begin position="122"/>
        <end position="150"/>
    </location>
</feature>
<evidence type="ECO:0000256" key="1">
    <source>
        <dbReference type="SAM" id="MobiDB-lite"/>
    </source>
</evidence>
<accession>A0A4C1VU53</accession>
<keyword evidence="3" id="KW-1185">Reference proteome</keyword>
<dbReference type="STRING" id="151549.A0A4C1VU53"/>
<evidence type="ECO:0000313" key="3">
    <source>
        <dbReference type="Proteomes" id="UP000299102"/>
    </source>
</evidence>
<name>A0A4C1VU53_EUMVA</name>
<sequence>MAVFMAITINITEGHRSEHIAIILFYCQSSQRVVDAQYKFVYVDVGSYGKDSDSAILARCKLCNLIKNNNLNIPPDRPLPELPEPVLQIEQRIQRRASGTARCVSKTIATYVPESVVGSVESSNYRDSKKMGRDKRRYRQADRHESNPARIPASHRVYGTLKVHAASTIDSSIISLYTSTKKE</sequence>